<gene>
    <name evidence="2" type="ORF">PA7_38920</name>
</gene>
<sequence length="211" mass="22640">MQRSWSTGARPNRFAALPAGRIGRLGGRLMRRLSGAAQREIAELVAQDRPAEVLEVGHGPGVLLGMLAGRPGTTQVVGIDPSAEMRYLAIRALAREIADGRVEIQAGDAASTGLPDAAVDVVVSTNTVAIWPDLEAGLAELHRVLRPGGRLVLSWHGGSDPNAVARRLLLPEQTLARIEDELGRRFGAVHRELTRRSTVFVAQRRSEEGVS</sequence>
<feature type="domain" description="Methyltransferase type 11" evidence="1">
    <location>
        <begin position="54"/>
        <end position="153"/>
    </location>
</feature>
<name>A0A511D5J7_9PSEU</name>
<dbReference type="PANTHER" id="PTHR42912">
    <property type="entry name" value="METHYLTRANSFERASE"/>
    <property type="match status" value="1"/>
</dbReference>
<dbReference type="Gene3D" id="3.40.50.150">
    <property type="entry name" value="Vaccinia Virus protein VP39"/>
    <property type="match status" value="1"/>
</dbReference>
<dbReference type="InterPro" id="IPR013216">
    <property type="entry name" value="Methyltransf_11"/>
</dbReference>
<keyword evidence="3" id="KW-1185">Reference proteome</keyword>
<evidence type="ECO:0000313" key="3">
    <source>
        <dbReference type="Proteomes" id="UP000321328"/>
    </source>
</evidence>
<accession>A0A511D5J7</accession>
<evidence type="ECO:0000259" key="1">
    <source>
        <dbReference type="Pfam" id="PF08241"/>
    </source>
</evidence>
<dbReference type="CDD" id="cd02440">
    <property type="entry name" value="AdoMet_MTases"/>
    <property type="match status" value="1"/>
</dbReference>
<dbReference type="STRING" id="1123024.GCA_000423625_03780"/>
<dbReference type="InterPro" id="IPR050508">
    <property type="entry name" value="Methyltransf_Superfamily"/>
</dbReference>
<dbReference type="EMBL" id="BJVI01000055">
    <property type="protein sequence ID" value="GEL20055.1"/>
    <property type="molecule type" value="Genomic_DNA"/>
</dbReference>
<reference evidence="2 3" key="1">
    <citation type="submission" date="2019-07" db="EMBL/GenBank/DDBJ databases">
        <title>Whole genome shotgun sequence of Pseudonocardia asaccharolytica NBRC 16224.</title>
        <authorList>
            <person name="Hosoyama A."/>
            <person name="Uohara A."/>
            <person name="Ohji S."/>
            <person name="Ichikawa N."/>
        </authorList>
    </citation>
    <scope>NUCLEOTIDE SEQUENCE [LARGE SCALE GENOMIC DNA]</scope>
    <source>
        <strain evidence="2 3">NBRC 16224</strain>
    </source>
</reference>
<comment type="caution">
    <text evidence="2">The sequence shown here is derived from an EMBL/GenBank/DDBJ whole genome shotgun (WGS) entry which is preliminary data.</text>
</comment>
<organism evidence="2 3">
    <name type="scientific">Pseudonocardia asaccharolytica DSM 44247 = NBRC 16224</name>
    <dbReference type="NCBI Taxonomy" id="1123024"/>
    <lineage>
        <taxon>Bacteria</taxon>
        <taxon>Bacillati</taxon>
        <taxon>Actinomycetota</taxon>
        <taxon>Actinomycetes</taxon>
        <taxon>Pseudonocardiales</taxon>
        <taxon>Pseudonocardiaceae</taxon>
        <taxon>Pseudonocardia</taxon>
    </lineage>
</organism>
<dbReference type="SUPFAM" id="SSF53335">
    <property type="entry name" value="S-adenosyl-L-methionine-dependent methyltransferases"/>
    <property type="match status" value="1"/>
</dbReference>
<dbReference type="Pfam" id="PF08241">
    <property type="entry name" value="Methyltransf_11"/>
    <property type="match status" value="1"/>
</dbReference>
<proteinExistence type="predicted"/>
<dbReference type="PANTHER" id="PTHR42912:SF95">
    <property type="entry name" value="METHYLTRANSFERASE TYPE 11 DOMAIN-CONTAINING PROTEIN"/>
    <property type="match status" value="1"/>
</dbReference>
<dbReference type="GO" id="GO:0008757">
    <property type="term" value="F:S-adenosylmethionine-dependent methyltransferase activity"/>
    <property type="evidence" value="ECO:0007669"/>
    <property type="project" value="InterPro"/>
</dbReference>
<evidence type="ECO:0000313" key="2">
    <source>
        <dbReference type="EMBL" id="GEL20055.1"/>
    </source>
</evidence>
<dbReference type="Proteomes" id="UP000321328">
    <property type="component" value="Unassembled WGS sequence"/>
</dbReference>
<dbReference type="InterPro" id="IPR029063">
    <property type="entry name" value="SAM-dependent_MTases_sf"/>
</dbReference>
<dbReference type="AlphaFoldDB" id="A0A511D5J7"/>
<protein>
    <recommendedName>
        <fullName evidence="1">Methyltransferase type 11 domain-containing protein</fullName>
    </recommendedName>
</protein>